<keyword evidence="1" id="KW-1133">Transmembrane helix</keyword>
<protein>
    <submittedName>
        <fullName evidence="2">Uncharacterized protein</fullName>
    </submittedName>
</protein>
<gene>
    <name evidence="2" type="ORF">S101258_02633</name>
</gene>
<dbReference type="AlphaFoldDB" id="A0A2S3U3T4"/>
<name>A0A2S3U3T4_LACPN</name>
<feature type="transmembrane region" description="Helical" evidence="1">
    <location>
        <begin position="6"/>
        <end position="31"/>
    </location>
</feature>
<sequence>MVISSIILHLTLTISTKDLVTVLLGLTKFALLIRKANKKA</sequence>
<organism evidence="2 3">
    <name type="scientific">Lactiplantibacillus plantarum subsp. plantarum</name>
    <dbReference type="NCBI Taxonomy" id="337330"/>
    <lineage>
        <taxon>Bacteria</taxon>
        <taxon>Bacillati</taxon>
        <taxon>Bacillota</taxon>
        <taxon>Bacilli</taxon>
        <taxon>Lactobacillales</taxon>
        <taxon>Lactobacillaceae</taxon>
        <taxon>Lactiplantibacillus</taxon>
    </lineage>
</organism>
<accession>A0A2S3U3T4</accession>
<keyword evidence="1" id="KW-0812">Transmembrane</keyword>
<evidence type="ECO:0000256" key="1">
    <source>
        <dbReference type="SAM" id="Phobius"/>
    </source>
</evidence>
<proteinExistence type="predicted"/>
<dbReference type="Proteomes" id="UP000236990">
    <property type="component" value="Unassembled WGS sequence"/>
</dbReference>
<reference evidence="2 3" key="1">
    <citation type="submission" date="2017-06" db="EMBL/GenBank/DDBJ databases">
        <title>Genome sequence of Lactobacillus plantarum subsp. plantarum strain SRCM101258.</title>
        <authorList>
            <person name="Cho S.H."/>
        </authorList>
    </citation>
    <scope>NUCLEOTIDE SEQUENCE [LARGE SCALE GENOMIC DNA]</scope>
    <source>
        <strain evidence="2 3">SRCM101258</strain>
    </source>
</reference>
<evidence type="ECO:0000313" key="3">
    <source>
        <dbReference type="Proteomes" id="UP000236990"/>
    </source>
</evidence>
<dbReference type="EMBL" id="NKCZ01000120">
    <property type="protein sequence ID" value="POD82403.1"/>
    <property type="molecule type" value="Genomic_DNA"/>
</dbReference>
<comment type="caution">
    <text evidence="2">The sequence shown here is derived from an EMBL/GenBank/DDBJ whole genome shotgun (WGS) entry which is preliminary data.</text>
</comment>
<evidence type="ECO:0000313" key="2">
    <source>
        <dbReference type="EMBL" id="POD82403.1"/>
    </source>
</evidence>
<keyword evidence="1" id="KW-0472">Membrane</keyword>